<evidence type="ECO:0000313" key="2">
    <source>
        <dbReference type="Proteomes" id="UP000242188"/>
    </source>
</evidence>
<evidence type="ECO:0000313" key="1">
    <source>
        <dbReference type="EMBL" id="OWF38593.1"/>
    </source>
</evidence>
<dbReference type="Proteomes" id="UP000242188">
    <property type="component" value="Unassembled WGS sequence"/>
</dbReference>
<comment type="caution">
    <text evidence="1">The sequence shown here is derived from an EMBL/GenBank/DDBJ whole genome shotgun (WGS) entry which is preliminary data.</text>
</comment>
<name>A0A210PQ35_MIZYE</name>
<keyword evidence="2" id="KW-1185">Reference proteome</keyword>
<protein>
    <submittedName>
        <fullName evidence="1">Uncharacterized protein</fullName>
    </submittedName>
</protein>
<reference evidence="1 2" key="1">
    <citation type="journal article" date="2017" name="Nat. Ecol. Evol.">
        <title>Scallop genome provides insights into evolution of bilaterian karyotype and development.</title>
        <authorList>
            <person name="Wang S."/>
            <person name="Zhang J."/>
            <person name="Jiao W."/>
            <person name="Li J."/>
            <person name="Xun X."/>
            <person name="Sun Y."/>
            <person name="Guo X."/>
            <person name="Huan P."/>
            <person name="Dong B."/>
            <person name="Zhang L."/>
            <person name="Hu X."/>
            <person name="Sun X."/>
            <person name="Wang J."/>
            <person name="Zhao C."/>
            <person name="Wang Y."/>
            <person name="Wang D."/>
            <person name="Huang X."/>
            <person name="Wang R."/>
            <person name="Lv J."/>
            <person name="Li Y."/>
            <person name="Zhang Z."/>
            <person name="Liu B."/>
            <person name="Lu W."/>
            <person name="Hui Y."/>
            <person name="Liang J."/>
            <person name="Zhou Z."/>
            <person name="Hou R."/>
            <person name="Li X."/>
            <person name="Liu Y."/>
            <person name="Li H."/>
            <person name="Ning X."/>
            <person name="Lin Y."/>
            <person name="Zhao L."/>
            <person name="Xing Q."/>
            <person name="Dou J."/>
            <person name="Li Y."/>
            <person name="Mao J."/>
            <person name="Guo H."/>
            <person name="Dou H."/>
            <person name="Li T."/>
            <person name="Mu C."/>
            <person name="Jiang W."/>
            <person name="Fu Q."/>
            <person name="Fu X."/>
            <person name="Miao Y."/>
            <person name="Liu J."/>
            <person name="Yu Q."/>
            <person name="Li R."/>
            <person name="Liao H."/>
            <person name="Li X."/>
            <person name="Kong Y."/>
            <person name="Jiang Z."/>
            <person name="Chourrout D."/>
            <person name="Li R."/>
            <person name="Bao Z."/>
        </authorList>
    </citation>
    <scope>NUCLEOTIDE SEQUENCE [LARGE SCALE GENOMIC DNA]</scope>
    <source>
        <strain evidence="1 2">PY_sf001</strain>
    </source>
</reference>
<dbReference type="AlphaFoldDB" id="A0A210PQ35"/>
<gene>
    <name evidence="1" type="ORF">KP79_PYT08970</name>
</gene>
<accession>A0A210PQ35</accession>
<proteinExistence type="predicted"/>
<organism evidence="1 2">
    <name type="scientific">Mizuhopecten yessoensis</name>
    <name type="common">Japanese scallop</name>
    <name type="synonym">Patinopecten yessoensis</name>
    <dbReference type="NCBI Taxonomy" id="6573"/>
    <lineage>
        <taxon>Eukaryota</taxon>
        <taxon>Metazoa</taxon>
        <taxon>Spiralia</taxon>
        <taxon>Lophotrochozoa</taxon>
        <taxon>Mollusca</taxon>
        <taxon>Bivalvia</taxon>
        <taxon>Autobranchia</taxon>
        <taxon>Pteriomorphia</taxon>
        <taxon>Pectinida</taxon>
        <taxon>Pectinoidea</taxon>
        <taxon>Pectinidae</taxon>
        <taxon>Mizuhopecten</taxon>
    </lineage>
</organism>
<dbReference type="EMBL" id="NEDP02005561">
    <property type="protein sequence ID" value="OWF38593.1"/>
    <property type="molecule type" value="Genomic_DNA"/>
</dbReference>
<sequence length="88" mass="10449">MPMSRKRAYVEIAKMASYMSFPFIVYVVANKQYVFDDIIDRKLKQLEDPDWKPSLAETELLDTHHPAMEFMIDLTRKVEDFFSPKKSE</sequence>